<dbReference type="EMBL" id="BMAW01121092">
    <property type="protein sequence ID" value="GFT92537.1"/>
    <property type="molecule type" value="Genomic_DNA"/>
</dbReference>
<proteinExistence type="predicted"/>
<keyword evidence="2" id="KW-1185">Reference proteome</keyword>
<reference evidence="1" key="1">
    <citation type="submission" date="2020-08" db="EMBL/GenBank/DDBJ databases">
        <title>Multicomponent nature underlies the extraordinary mechanical properties of spider dragline silk.</title>
        <authorList>
            <person name="Kono N."/>
            <person name="Nakamura H."/>
            <person name="Mori M."/>
            <person name="Yoshida Y."/>
            <person name="Ohtoshi R."/>
            <person name="Malay A.D."/>
            <person name="Moran D.A.P."/>
            <person name="Tomita M."/>
            <person name="Numata K."/>
            <person name="Arakawa K."/>
        </authorList>
    </citation>
    <scope>NUCLEOTIDE SEQUENCE</scope>
</reference>
<evidence type="ECO:0000313" key="1">
    <source>
        <dbReference type="EMBL" id="GFT92537.1"/>
    </source>
</evidence>
<dbReference type="Proteomes" id="UP000887013">
    <property type="component" value="Unassembled WGS sequence"/>
</dbReference>
<dbReference type="AlphaFoldDB" id="A0A8X6U8P8"/>
<organism evidence="1 2">
    <name type="scientific">Nephila pilipes</name>
    <name type="common">Giant wood spider</name>
    <name type="synonym">Nephila maculata</name>
    <dbReference type="NCBI Taxonomy" id="299642"/>
    <lineage>
        <taxon>Eukaryota</taxon>
        <taxon>Metazoa</taxon>
        <taxon>Ecdysozoa</taxon>
        <taxon>Arthropoda</taxon>
        <taxon>Chelicerata</taxon>
        <taxon>Arachnida</taxon>
        <taxon>Araneae</taxon>
        <taxon>Araneomorphae</taxon>
        <taxon>Entelegynae</taxon>
        <taxon>Araneoidea</taxon>
        <taxon>Nephilidae</taxon>
        <taxon>Nephila</taxon>
    </lineage>
</organism>
<protein>
    <submittedName>
        <fullName evidence="1">Uncharacterized protein</fullName>
    </submittedName>
</protein>
<gene>
    <name evidence="1" type="ORF">NPIL_526351</name>
</gene>
<comment type="caution">
    <text evidence="1">The sequence shown here is derived from an EMBL/GenBank/DDBJ whole genome shotgun (WGS) entry which is preliminary data.</text>
</comment>
<name>A0A8X6U8P8_NEPPI</name>
<accession>A0A8X6U8P8</accession>
<sequence length="102" mass="11982">MWIPKGKLMAQVRVKQVRNLKDWRMPFYHHILHKVFSGSEAILNSSTKLEEIQTWMAGPLIATLTLAIVPPVLPCRFTFIDIDDYHLCYHIREIRPRIVAAW</sequence>
<evidence type="ECO:0000313" key="2">
    <source>
        <dbReference type="Proteomes" id="UP000887013"/>
    </source>
</evidence>